<accession>A0A210PMM5</accession>
<dbReference type="STRING" id="6573.A0A210PMM5"/>
<comment type="caution">
    <text evidence="11">The sequence shown here is derived from an EMBL/GenBank/DDBJ whole genome shotgun (WGS) entry which is preliminary data.</text>
</comment>
<evidence type="ECO:0000256" key="7">
    <source>
        <dbReference type="ARBA" id="ARBA00023242"/>
    </source>
</evidence>
<evidence type="ECO:0000256" key="3">
    <source>
        <dbReference type="ARBA" id="ARBA00022692"/>
    </source>
</evidence>
<keyword evidence="6 8" id="KW-0472">Membrane</keyword>
<dbReference type="Gene3D" id="1.20.58.60">
    <property type="match status" value="2"/>
</dbReference>
<dbReference type="SUPFAM" id="SSF46966">
    <property type="entry name" value="Spectrin repeat"/>
    <property type="match status" value="1"/>
</dbReference>
<dbReference type="PANTHER" id="PTHR47535">
    <property type="entry name" value="MUSCLE-SPECIFIC PROTEIN 300 KDA, ISOFORM G"/>
    <property type="match status" value="1"/>
</dbReference>
<proteinExistence type="inferred from homology"/>
<dbReference type="CDD" id="cd00176">
    <property type="entry name" value="SPEC"/>
    <property type="match status" value="1"/>
</dbReference>
<evidence type="ECO:0000256" key="8">
    <source>
        <dbReference type="PROSITE-ProRule" id="PRU00385"/>
    </source>
</evidence>
<keyword evidence="5" id="KW-1133">Transmembrane helix</keyword>
<organism evidence="11 12">
    <name type="scientific">Mizuhopecten yessoensis</name>
    <name type="common">Japanese scallop</name>
    <name type="synonym">Patinopecten yessoensis</name>
    <dbReference type="NCBI Taxonomy" id="6573"/>
    <lineage>
        <taxon>Eukaryota</taxon>
        <taxon>Metazoa</taxon>
        <taxon>Spiralia</taxon>
        <taxon>Lophotrochozoa</taxon>
        <taxon>Mollusca</taxon>
        <taxon>Bivalvia</taxon>
        <taxon>Autobranchia</taxon>
        <taxon>Pteriomorphia</taxon>
        <taxon>Pectinida</taxon>
        <taxon>Pectinoidea</taxon>
        <taxon>Pectinidae</taxon>
        <taxon>Mizuhopecten</taxon>
    </lineage>
</organism>
<dbReference type="GO" id="GO:0034993">
    <property type="term" value="C:meiotic nuclear membrane microtubule tethering complex"/>
    <property type="evidence" value="ECO:0007669"/>
    <property type="project" value="TreeGrafter"/>
</dbReference>
<feature type="region of interest" description="Disordered" evidence="9">
    <location>
        <begin position="827"/>
        <end position="866"/>
    </location>
</feature>
<sequence>MTSLPRWRGTGFGSVETVASDDDHDSQCSDTSTGSDQSQATVISNVTSSTIRQSEHEVKISEAELGCLSSEVWKTLTWLRRRRCCLSPSRVYSGIRPGAPPTSIKELIREVKVNQGSVDLLLEKGQRFLGTFPDIKLKVDLENLAFYWRTYVKELQSLDNLQTYWLSTRRLETQTGNRHLHQTQDSSALSDLGKRPKCIPRSQKWKQCVYKYVKSVENYKSQQHPQAPVTKVNRQTHEIASQPSSSVTEEPKGKEASGSHFIPSLQVGSTIRKSTCFSHLPDLYKSRNPVTTHRLYSSMEGLRSGPRSPLSARKGEGNLRTFSPTFDKTGLKDRKIGSNPELSFIPDSPTEPKRRRMVDDIWSSNVSSQVSSRSHSPTLSINSETTLDDSYLSTPGCSPAATLKDQFKKRYSKYELTIESDLMDQCLMDYDLLEACKSTESDEENIGVNAKVSLAEFQQQYRELSEWLDQVLQVTKRTMGTLALSEKYLTQISSMTSLTTKFSYHEELLKQSPRHKLFNEYAKQLLQRRSGLKGEIMKCLNHVNSQWEVVEKAVSCKDIWQDKETMLKDLEADIVCLRKWLDGVEHSLSTFQKPNFTDDELHRKLLEHQVLQRDIESHSRNVNAVLKLSEHLQDEAAVERVLDHNRLYLERSANTLQQRWHSAWLLSLEAQCRLENELKTKKFTFPSPILGSKWIPDLLKFDSDFLGGNVSGSGFDDSFGLPLRQADVADSPLLDDSSFGLDRSSFGLDHSSENQSGKDSAVVSEVEGKMSSEYSDSDLDMLKHHRLKSDSRDIGYSSGTTESLGHISTESDCEDIKKLIAGAERLVTPERSSVGNKQHKEDNSCDASSEESDGGSDVYSTASDDGSKHEAMFDSVLGLDYNSDASLPQNLPAFHNTVKLRQRKCRKDRPWSAIQLTDIGDDFDISSLSRSETAIDRLSYGSEHLSANNKLGGSAATFPRAGAKRKLYESSQTSPPEGSVFDSSESETESSACSDDYETAQTDILVSDEEDGLNSTASVSEPAWDNYHQVYMSMGEDQEEQTLRWNQLEEDLEFDEIYPSPKNVSLVSAEMERRKKEGKSRPRLVTQSSRQGYDSDSDLEDLHYFLDDSASQLKITDHCLKKRRKDQFRTGIAMNSHKYAEIIATCQTNINCLQSVYNHLPAEATESQLENLKDMLYQWEKLHAFACERQQQSQALSNMCKSMSNVRTGLQSCEVEGTPQRFSSVTQVEQSLKLAKKNHVVLQSVQQTIRDLYKTGQGFQQDHPSINLDVFVEQLKQADLVSSLKLERVNQDLPDIQQIHNLWSEYVLLRGQLNGLLTDGFTEENLDLQDPNGPLYKVDQMISRLQALRGQLSPFIDEVTKVEMTMSMAEIHEQLCKAQKHCRQLEQLAVFGNSQETMEQTDIKTTLAANPACIPSSSTSLSSSSLSSSSSSSASWLKSGYVRAAAVFMMMGVAYMVDPDLVKRIGDFSVNVTPELRYVNGPPPV</sequence>
<dbReference type="InterPro" id="IPR052403">
    <property type="entry name" value="LINC-complex_assoc"/>
</dbReference>
<name>A0A210PMM5_MIZYE</name>
<dbReference type="GO" id="GO:0051015">
    <property type="term" value="F:actin filament binding"/>
    <property type="evidence" value="ECO:0007669"/>
    <property type="project" value="TreeGrafter"/>
</dbReference>
<feature type="region of interest" description="Disordered" evidence="9">
    <location>
        <begin position="747"/>
        <end position="777"/>
    </location>
</feature>
<feature type="region of interest" description="Disordered" evidence="9">
    <location>
        <begin position="221"/>
        <end position="260"/>
    </location>
</feature>
<comment type="subcellular location">
    <subcellularLocation>
        <location evidence="1">Nucleus membrane</location>
    </subcellularLocation>
</comment>
<dbReference type="GO" id="GO:0005640">
    <property type="term" value="C:nuclear outer membrane"/>
    <property type="evidence" value="ECO:0007669"/>
    <property type="project" value="TreeGrafter"/>
</dbReference>
<keyword evidence="7" id="KW-0539">Nucleus</keyword>
<feature type="compositionally biased region" description="Low complexity" evidence="9">
    <location>
        <begin position="979"/>
        <end position="994"/>
    </location>
</feature>
<evidence type="ECO:0000313" key="11">
    <source>
        <dbReference type="EMBL" id="OWF37738.1"/>
    </source>
</evidence>
<dbReference type="InterPro" id="IPR012315">
    <property type="entry name" value="KASH"/>
</dbReference>
<evidence type="ECO:0000256" key="2">
    <source>
        <dbReference type="ARBA" id="ARBA00008619"/>
    </source>
</evidence>
<feature type="topological domain" description="Perinuclear space" evidence="8">
    <location>
        <begin position="1460"/>
        <end position="1485"/>
    </location>
</feature>
<keyword evidence="3 8" id="KW-0812">Transmembrane</keyword>
<dbReference type="Proteomes" id="UP000242188">
    <property type="component" value="Unassembled WGS sequence"/>
</dbReference>
<dbReference type="PANTHER" id="PTHR47535:SF1">
    <property type="entry name" value="NESPRIN-1"/>
    <property type="match status" value="1"/>
</dbReference>
<dbReference type="InterPro" id="IPR018159">
    <property type="entry name" value="Spectrin/alpha-actinin"/>
</dbReference>
<feature type="compositionally biased region" description="Polar residues" evidence="9">
    <location>
        <begin position="28"/>
        <end position="41"/>
    </location>
</feature>
<dbReference type="PROSITE" id="PS51049">
    <property type="entry name" value="KASH"/>
    <property type="match status" value="1"/>
</dbReference>
<feature type="topological domain" description="Cytoplasmic" evidence="8">
    <location>
        <begin position="1"/>
        <end position="1438"/>
    </location>
</feature>
<keyword evidence="12" id="KW-1185">Reference proteome</keyword>
<feature type="domain" description="KASH" evidence="10">
    <location>
        <begin position="1430"/>
        <end position="1485"/>
    </location>
</feature>
<evidence type="ECO:0000313" key="12">
    <source>
        <dbReference type="Proteomes" id="UP000242188"/>
    </source>
</evidence>
<keyword evidence="4" id="KW-0677">Repeat</keyword>
<feature type="region of interest" description="Disordered" evidence="9">
    <location>
        <begin position="1072"/>
        <end position="1094"/>
    </location>
</feature>
<dbReference type="EMBL" id="NEDP02005582">
    <property type="protein sequence ID" value="OWF37738.1"/>
    <property type="molecule type" value="Genomic_DNA"/>
</dbReference>
<evidence type="ECO:0000256" key="6">
    <source>
        <dbReference type="ARBA" id="ARBA00023136"/>
    </source>
</evidence>
<evidence type="ECO:0000256" key="4">
    <source>
        <dbReference type="ARBA" id="ARBA00022737"/>
    </source>
</evidence>
<reference evidence="11 12" key="1">
    <citation type="journal article" date="2017" name="Nat. Ecol. Evol.">
        <title>Scallop genome provides insights into evolution of bilaterian karyotype and development.</title>
        <authorList>
            <person name="Wang S."/>
            <person name="Zhang J."/>
            <person name="Jiao W."/>
            <person name="Li J."/>
            <person name="Xun X."/>
            <person name="Sun Y."/>
            <person name="Guo X."/>
            <person name="Huan P."/>
            <person name="Dong B."/>
            <person name="Zhang L."/>
            <person name="Hu X."/>
            <person name="Sun X."/>
            <person name="Wang J."/>
            <person name="Zhao C."/>
            <person name="Wang Y."/>
            <person name="Wang D."/>
            <person name="Huang X."/>
            <person name="Wang R."/>
            <person name="Lv J."/>
            <person name="Li Y."/>
            <person name="Zhang Z."/>
            <person name="Liu B."/>
            <person name="Lu W."/>
            <person name="Hui Y."/>
            <person name="Liang J."/>
            <person name="Zhou Z."/>
            <person name="Hou R."/>
            <person name="Li X."/>
            <person name="Liu Y."/>
            <person name="Li H."/>
            <person name="Ning X."/>
            <person name="Lin Y."/>
            <person name="Zhao L."/>
            <person name="Xing Q."/>
            <person name="Dou J."/>
            <person name="Li Y."/>
            <person name="Mao J."/>
            <person name="Guo H."/>
            <person name="Dou H."/>
            <person name="Li T."/>
            <person name="Mu C."/>
            <person name="Jiang W."/>
            <person name="Fu Q."/>
            <person name="Fu X."/>
            <person name="Miao Y."/>
            <person name="Liu J."/>
            <person name="Yu Q."/>
            <person name="Li R."/>
            <person name="Liao H."/>
            <person name="Li X."/>
            <person name="Kong Y."/>
            <person name="Jiang Z."/>
            <person name="Chourrout D."/>
            <person name="Li R."/>
            <person name="Bao Z."/>
        </authorList>
    </citation>
    <scope>NUCLEOTIDE SEQUENCE [LARGE SCALE GENOMIC DNA]</scope>
    <source>
        <strain evidence="11 12">PY_sf001</strain>
    </source>
</reference>
<protein>
    <submittedName>
        <fullName evidence="11">Nesprin-1</fullName>
    </submittedName>
</protein>
<comment type="similarity">
    <text evidence="2">Belongs to the nesprin family.</text>
</comment>
<evidence type="ECO:0000259" key="10">
    <source>
        <dbReference type="PROSITE" id="PS51049"/>
    </source>
</evidence>
<feature type="compositionally biased region" description="Polar residues" evidence="9">
    <location>
        <begin position="1085"/>
        <end position="1094"/>
    </location>
</feature>
<evidence type="ECO:0000256" key="1">
    <source>
        <dbReference type="ARBA" id="ARBA00004126"/>
    </source>
</evidence>
<dbReference type="GO" id="GO:0005737">
    <property type="term" value="C:cytoplasm"/>
    <property type="evidence" value="ECO:0007669"/>
    <property type="project" value="TreeGrafter"/>
</dbReference>
<feature type="compositionally biased region" description="Polar residues" evidence="9">
    <location>
        <begin position="238"/>
        <end position="248"/>
    </location>
</feature>
<dbReference type="OrthoDB" id="10041151at2759"/>
<dbReference type="GO" id="GO:0007097">
    <property type="term" value="P:nuclear migration"/>
    <property type="evidence" value="ECO:0007669"/>
    <property type="project" value="TreeGrafter"/>
</dbReference>
<feature type="region of interest" description="Disordered" evidence="9">
    <location>
        <begin position="1"/>
        <end position="41"/>
    </location>
</feature>
<evidence type="ECO:0000256" key="9">
    <source>
        <dbReference type="SAM" id="MobiDB-lite"/>
    </source>
</evidence>
<gene>
    <name evidence="11" type="ORF">KP79_PYT09980</name>
</gene>
<feature type="region of interest" description="Disordered" evidence="9">
    <location>
        <begin position="298"/>
        <end position="355"/>
    </location>
</feature>
<feature type="region of interest" description="Disordered" evidence="9">
    <location>
        <begin position="966"/>
        <end position="997"/>
    </location>
</feature>
<evidence type="ECO:0000256" key="5">
    <source>
        <dbReference type="ARBA" id="ARBA00022989"/>
    </source>
</evidence>